<comment type="caution">
    <text evidence="3">The sequence shown here is derived from an EMBL/GenBank/DDBJ whole genome shotgun (WGS) entry which is preliminary data.</text>
</comment>
<dbReference type="HOGENOM" id="CLU_039030_0_0_9"/>
<dbReference type="AlphaFoldDB" id="U2PK55"/>
<proteinExistence type="predicted"/>
<reference evidence="3 4" key="1">
    <citation type="submission" date="2013-06" db="EMBL/GenBank/DDBJ databases">
        <authorList>
            <person name="Weinstock G."/>
            <person name="Sodergren E."/>
            <person name="Lobos E.A."/>
            <person name="Fulton L."/>
            <person name="Fulton R."/>
            <person name="Courtney L."/>
            <person name="Fronick C."/>
            <person name="O'Laughlin M."/>
            <person name="Godfrey J."/>
            <person name="Wilson R.M."/>
            <person name="Miner T."/>
            <person name="Farmer C."/>
            <person name="Delehaunty K."/>
            <person name="Cordes M."/>
            <person name="Minx P."/>
            <person name="Tomlinson C."/>
            <person name="Chen J."/>
            <person name="Wollam A."/>
            <person name="Pepin K.H."/>
            <person name="Bhonagiri V."/>
            <person name="Zhang X."/>
            <person name="Warren W."/>
            <person name="Mitreva M."/>
            <person name="Mardis E.R."/>
            <person name="Wilson R.K."/>
        </authorList>
    </citation>
    <scope>NUCLEOTIDE SEQUENCE [LARGE SCALE GENOMIC DNA]</scope>
    <source>
        <strain evidence="3 4">ATCC 29099</strain>
    </source>
</reference>
<evidence type="ECO:0000313" key="3">
    <source>
        <dbReference type="EMBL" id="ERK44139.1"/>
    </source>
</evidence>
<feature type="region of interest" description="Disordered" evidence="1">
    <location>
        <begin position="47"/>
        <end position="69"/>
    </location>
</feature>
<dbReference type="Proteomes" id="UP000016608">
    <property type="component" value="Unassembled WGS sequence"/>
</dbReference>
<name>U2PK55_EUBRA</name>
<dbReference type="PANTHER" id="PTHR37826">
    <property type="entry name" value="FLOTILLIN BAND_7_5 DOMAIN PROTEIN"/>
    <property type="match status" value="1"/>
</dbReference>
<dbReference type="EMBL" id="AWVJ01000129">
    <property type="protein sequence ID" value="ERK44139.1"/>
    <property type="molecule type" value="Genomic_DNA"/>
</dbReference>
<dbReference type="eggNOG" id="COG1645">
    <property type="taxonomic scope" value="Bacteria"/>
</dbReference>
<keyword evidence="4" id="KW-1185">Reference proteome</keyword>
<dbReference type="PATRIC" id="fig|1256908.3.peg.1966"/>
<evidence type="ECO:0000256" key="2">
    <source>
        <dbReference type="SAM" id="Phobius"/>
    </source>
</evidence>
<organism evidence="3 4">
    <name type="scientific">Eubacterium ramulus ATCC 29099</name>
    <dbReference type="NCBI Taxonomy" id="1256908"/>
    <lineage>
        <taxon>Bacteria</taxon>
        <taxon>Bacillati</taxon>
        <taxon>Bacillota</taxon>
        <taxon>Clostridia</taxon>
        <taxon>Eubacteriales</taxon>
        <taxon>Eubacteriaceae</taxon>
        <taxon>Eubacterium</taxon>
    </lineage>
</organism>
<dbReference type="PANTHER" id="PTHR37826:SF3">
    <property type="entry name" value="J DOMAIN-CONTAINING PROTEIN"/>
    <property type="match status" value="1"/>
</dbReference>
<sequence>MNMATVSMKCPNCGGELIFDPKSQKYKCEYCGSDFALDEISTEEAATQAASDVVQEREDTSDNHTQQRTAGAEDAAVLYTCPSCGAQIVTDQTTAATFCYYCHNPVLLSEQLSGAFHPDQIIPFEIDRKQAEEHFLDFVHKKKFVPNAFFQKNQIEKLTGIYFPYWVCDAEVEGSLTAEGNKVRVWVSGDEEFTETRIYRMEREGHVSLREITKHALKKTDNLLAEGVLPYDFSKAAEFRMGYLSGFYAEKRDIERKELEEEVHREVENCTRDLLEDTIHGYNGVHILSDHIRPIREQWKYTLLPVWTVTYKGMNGKMYYYSMNGQNGKTYGELPVDRKKVFLFGALCGGIALVIMLLLGYFIF</sequence>
<evidence type="ECO:0000313" key="4">
    <source>
        <dbReference type="Proteomes" id="UP000016608"/>
    </source>
</evidence>
<accession>U2PK55</accession>
<keyword evidence="2" id="KW-0812">Transmembrane</keyword>
<dbReference type="Gene3D" id="2.20.28.30">
    <property type="entry name" value="RNA polymerase ii, chain L"/>
    <property type="match status" value="2"/>
</dbReference>
<keyword evidence="2" id="KW-0472">Membrane</keyword>
<evidence type="ECO:0000256" key="1">
    <source>
        <dbReference type="SAM" id="MobiDB-lite"/>
    </source>
</evidence>
<feature type="transmembrane region" description="Helical" evidence="2">
    <location>
        <begin position="341"/>
        <end position="363"/>
    </location>
</feature>
<keyword evidence="2" id="KW-1133">Transmembrane helix</keyword>
<protein>
    <submittedName>
        <fullName evidence="3">TFIIB zinc-binding protein</fullName>
    </submittedName>
</protein>
<gene>
    <name evidence="3" type="ORF">HMPREF0373_02130</name>
</gene>